<reference evidence="2" key="1">
    <citation type="journal article" date="2014" name="Int. J. Syst. Evol. Microbiol.">
        <title>Complete genome sequence of Corynebacterium casei LMG S-19264T (=DSM 44701T), isolated from a smear-ripened cheese.</title>
        <authorList>
            <consortium name="US DOE Joint Genome Institute (JGI-PGF)"/>
            <person name="Walter F."/>
            <person name="Albersmeier A."/>
            <person name="Kalinowski J."/>
            <person name="Ruckert C."/>
        </authorList>
    </citation>
    <scope>NUCLEOTIDE SEQUENCE</scope>
    <source>
        <strain evidence="2">CCM 8606</strain>
    </source>
</reference>
<organism evidence="2 3">
    <name type="scientific">Galliscardovia ingluviei</name>
    <dbReference type="NCBI Taxonomy" id="1769422"/>
    <lineage>
        <taxon>Bacteria</taxon>
        <taxon>Bacillati</taxon>
        <taxon>Actinomycetota</taxon>
        <taxon>Actinomycetes</taxon>
        <taxon>Bifidobacteriales</taxon>
        <taxon>Bifidobacteriaceae</taxon>
        <taxon>Galliscardovia</taxon>
    </lineage>
</organism>
<sequence>MCDPRIFSKLLDPNVGLVSSYNLTAVNSTPTIYNLIIDVGQRLGTSDFGIDDRVGAWDLTMVGVLRRGVGEAIERYALRPPLDSDRYLHNTTMGVDVDLPRITKALRLPLPEKDVQWVYAQRARSKNCYTAIDTVLVDLDWVNLPTSKNAQAKHWFGTPSGTASHFGIERAIDSSLRELIERDAVIRAWYGLSEIERVQSVSVECVSSRKLERLQHNFPLHLYRVKSSIGSAYTYIAWNVHDGYVAVGSSLMMCPSCAALHASIEALQVGSLLYEIISRKKPRSSDETTDTFAGLSEQRMSFWASRKGVSAWKAWDAIAKNTSVQACHEEALLTSSDIVAAGASHIWVDLTDRLPELVTNEGFRVVKSFVPELLSLPMSEGESWNYVPSGKPLADWEPLL</sequence>
<gene>
    <name evidence="2" type="ORF">GCM10007377_12820</name>
</gene>
<accession>A0A8J3AI48</accession>
<proteinExistence type="predicted"/>
<evidence type="ECO:0000313" key="2">
    <source>
        <dbReference type="EMBL" id="GGI14818.1"/>
    </source>
</evidence>
<dbReference type="InterPro" id="IPR003776">
    <property type="entry name" value="YcaO-like_dom"/>
</dbReference>
<dbReference type="EMBL" id="BMDH01000003">
    <property type="protein sequence ID" value="GGI14818.1"/>
    <property type="molecule type" value="Genomic_DNA"/>
</dbReference>
<name>A0A8J3AI48_9BIFI</name>
<evidence type="ECO:0000313" key="3">
    <source>
        <dbReference type="Proteomes" id="UP000619536"/>
    </source>
</evidence>
<dbReference type="AlphaFoldDB" id="A0A8J3AI48"/>
<evidence type="ECO:0000259" key="1">
    <source>
        <dbReference type="PROSITE" id="PS51664"/>
    </source>
</evidence>
<dbReference type="RefSeq" id="WP_188355449.1">
    <property type="nucleotide sequence ID" value="NZ_BMDH01000003.1"/>
</dbReference>
<dbReference type="PROSITE" id="PS51664">
    <property type="entry name" value="YCAO"/>
    <property type="match status" value="1"/>
</dbReference>
<protein>
    <recommendedName>
        <fullName evidence="1">YcaO domain-containing protein</fullName>
    </recommendedName>
</protein>
<keyword evidence="3" id="KW-1185">Reference proteome</keyword>
<feature type="domain" description="YcaO" evidence="1">
    <location>
        <begin position="56"/>
        <end position="400"/>
    </location>
</feature>
<dbReference type="Gene3D" id="3.30.1330.230">
    <property type="match status" value="1"/>
</dbReference>
<dbReference type="Proteomes" id="UP000619536">
    <property type="component" value="Unassembled WGS sequence"/>
</dbReference>
<comment type="caution">
    <text evidence="2">The sequence shown here is derived from an EMBL/GenBank/DDBJ whole genome shotgun (WGS) entry which is preliminary data.</text>
</comment>
<dbReference type="Pfam" id="PF02624">
    <property type="entry name" value="YcaO"/>
    <property type="match status" value="1"/>
</dbReference>
<reference evidence="2" key="2">
    <citation type="submission" date="2020-09" db="EMBL/GenBank/DDBJ databases">
        <authorList>
            <person name="Sun Q."/>
            <person name="Sedlacek I."/>
        </authorList>
    </citation>
    <scope>NUCLEOTIDE SEQUENCE</scope>
    <source>
        <strain evidence="2">CCM 8606</strain>
    </source>
</reference>